<proteinExistence type="predicted"/>
<reference evidence="2" key="2">
    <citation type="submission" date="2025-08" db="UniProtKB">
        <authorList>
            <consortium name="Ensembl"/>
        </authorList>
    </citation>
    <scope>IDENTIFICATION</scope>
    <source>
        <strain evidence="2">2N</strain>
    </source>
</reference>
<dbReference type="InParanoid" id="A0A286XWI5"/>
<evidence type="ECO:0000313" key="2">
    <source>
        <dbReference type="Ensembl" id="ENSCPOP00000029702.1"/>
    </source>
</evidence>
<dbReference type="Proteomes" id="UP000005447">
    <property type="component" value="Unassembled WGS sequence"/>
</dbReference>
<feature type="region of interest" description="Disordered" evidence="1">
    <location>
        <begin position="1"/>
        <end position="64"/>
    </location>
</feature>
<dbReference type="GO" id="GO:0034080">
    <property type="term" value="P:CENP-A containing chromatin assembly"/>
    <property type="evidence" value="ECO:0007669"/>
    <property type="project" value="InterPro"/>
</dbReference>
<dbReference type="OrthoDB" id="8839831at2759"/>
<dbReference type="GeneID" id="100728578"/>
<dbReference type="GO" id="GO:0000939">
    <property type="term" value="C:inner kinetochore"/>
    <property type="evidence" value="ECO:0007669"/>
    <property type="project" value="Ensembl"/>
</dbReference>
<dbReference type="FunCoup" id="A0A286XWI5">
    <property type="interactions" value="1292"/>
</dbReference>
<name>A0A286XWI5_CAVPO</name>
<dbReference type="GO" id="GO:0006355">
    <property type="term" value="P:regulation of DNA-templated transcription"/>
    <property type="evidence" value="ECO:0007669"/>
    <property type="project" value="InterPro"/>
</dbReference>
<dbReference type="PANTHER" id="PTHR15581">
    <property type="entry name" value="CENTROMERE PROTEIN R"/>
    <property type="match status" value="1"/>
</dbReference>
<dbReference type="InterPro" id="IPR009601">
    <property type="entry name" value="CENP-R"/>
</dbReference>
<dbReference type="GeneTree" id="ENSGT00390000004336"/>
<keyword evidence="3" id="KW-1185">Reference proteome</keyword>
<evidence type="ECO:0000256" key="1">
    <source>
        <dbReference type="SAM" id="MobiDB-lite"/>
    </source>
</evidence>
<dbReference type="CTD" id="23421"/>
<dbReference type="OMA" id="FMVVFSK"/>
<dbReference type="STRING" id="10141.ENSCPOP00000029702"/>
<evidence type="ECO:0000313" key="3">
    <source>
        <dbReference type="Proteomes" id="UP000005447"/>
    </source>
</evidence>
<dbReference type="EMBL" id="AAKN02005151">
    <property type="status" value="NOT_ANNOTATED_CDS"/>
    <property type="molecule type" value="Genomic_DNA"/>
</dbReference>
<dbReference type="PIRSF" id="PIRSF011860">
    <property type="entry name" value="NRIF3_coact_rcpt"/>
    <property type="match status" value="1"/>
</dbReference>
<dbReference type="Pfam" id="PF06729">
    <property type="entry name" value="CENP-R"/>
    <property type="match status" value="1"/>
</dbReference>
<accession>A0A286XWI5</accession>
<dbReference type="GO" id="GO:0005654">
    <property type="term" value="C:nucleoplasm"/>
    <property type="evidence" value="ECO:0007669"/>
    <property type="project" value="Ensembl"/>
</dbReference>
<gene>
    <name evidence="2" type="primary">ITGB3BP</name>
</gene>
<dbReference type="PANTHER" id="PTHR15581:SF0">
    <property type="entry name" value="CENTROMERE PROTEIN R"/>
    <property type="match status" value="1"/>
</dbReference>
<organism evidence="2 3">
    <name type="scientific">Cavia porcellus</name>
    <name type="common">Guinea pig</name>
    <dbReference type="NCBI Taxonomy" id="10141"/>
    <lineage>
        <taxon>Eukaryota</taxon>
        <taxon>Metazoa</taxon>
        <taxon>Chordata</taxon>
        <taxon>Craniata</taxon>
        <taxon>Vertebrata</taxon>
        <taxon>Euteleostomi</taxon>
        <taxon>Mammalia</taxon>
        <taxon>Eutheria</taxon>
        <taxon>Euarchontoglires</taxon>
        <taxon>Glires</taxon>
        <taxon>Rodentia</taxon>
        <taxon>Hystricomorpha</taxon>
        <taxon>Caviidae</taxon>
        <taxon>Cavia</taxon>
    </lineage>
</organism>
<sequence length="198" mass="22715">MRVRRSLKLNDQLDENSFGPSKIRKKRSITAYSPTTGTCQMSPFSPTSSEKKDHTNSPANGKRKKLDYLTLAEKKECPPNDDDEFMVLFSKAERSAEKITETMQSLRSLQALKGNKEFENLIGASCASRFLRGEIKKTKELLTKVTKQKLLEKKSSELPHKELCHLDSYEFLKAILSQGTWDTERHSWARLLHLPDRI</sequence>
<dbReference type="Bgee" id="ENSCPOG00000034564">
    <property type="expression patterns" value="Expressed in pituitary gland and 12 other cell types or tissues"/>
</dbReference>
<dbReference type="Ensembl" id="ENSCPOT00000040434.1">
    <property type="protein sequence ID" value="ENSCPOP00000029702.1"/>
    <property type="gene ID" value="ENSCPOG00000034564.1"/>
</dbReference>
<dbReference type="AlphaFoldDB" id="A0A286XWI5"/>
<dbReference type="EMBL" id="AAKN02005152">
    <property type="status" value="NOT_ANNOTATED_CDS"/>
    <property type="molecule type" value="Genomic_DNA"/>
</dbReference>
<dbReference type="VEuPathDB" id="HostDB:ENSCPOG00000034564"/>
<protein>
    <submittedName>
        <fullName evidence="2">Integrin subunit beta 3 binding protein</fullName>
    </submittedName>
</protein>
<feature type="compositionally biased region" description="Polar residues" evidence="1">
    <location>
        <begin position="30"/>
        <end position="48"/>
    </location>
</feature>
<reference evidence="2" key="3">
    <citation type="submission" date="2025-09" db="UniProtKB">
        <authorList>
            <consortium name="Ensembl"/>
        </authorList>
    </citation>
    <scope>IDENTIFICATION</scope>
    <source>
        <strain evidence="2">2N</strain>
    </source>
</reference>
<reference evidence="3" key="1">
    <citation type="journal article" date="2011" name="Nature">
        <title>A high-resolution map of human evolutionary constraint using 29 mammals.</title>
        <authorList>
            <person name="Lindblad-Toh K."/>
            <person name="Garber M."/>
            <person name="Zuk O."/>
            <person name="Lin M.F."/>
            <person name="Parker B.J."/>
            <person name="Washietl S."/>
            <person name="Kheradpour P."/>
            <person name="Ernst J."/>
            <person name="Jordan G."/>
            <person name="Mauceli E."/>
            <person name="Ward L.D."/>
            <person name="Lowe C.B."/>
            <person name="Holloway A.K."/>
            <person name="Clamp M."/>
            <person name="Gnerre S."/>
            <person name="Alfoldi J."/>
            <person name="Beal K."/>
            <person name="Chang J."/>
            <person name="Clawson H."/>
            <person name="Cuff J."/>
            <person name="Di Palma F."/>
            <person name="Fitzgerald S."/>
            <person name="Flicek P."/>
            <person name="Guttman M."/>
            <person name="Hubisz M.J."/>
            <person name="Jaffe D.B."/>
            <person name="Jungreis I."/>
            <person name="Kent W.J."/>
            <person name="Kostka D."/>
            <person name="Lara M."/>
            <person name="Martins A.L."/>
            <person name="Massingham T."/>
            <person name="Moltke I."/>
            <person name="Raney B.J."/>
            <person name="Rasmussen M.D."/>
            <person name="Robinson J."/>
            <person name="Stark A."/>
            <person name="Vilella A.J."/>
            <person name="Wen J."/>
            <person name="Xie X."/>
            <person name="Zody M.C."/>
            <person name="Baldwin J."/>
            <person name="Bloom T."/>
            <person name="Chin C.W."/>
            <person name="Heiman D."/>
            <person name="Nicol R."/>
            <person name="Nusbaum C."/>
            <person name="Young S."/>
            <person name="Wilkinson J."/>
            <person name="Worley K.C."/>
            <person name="Kovar C.L."/>
            <person name="Muzny D.M."/>
            <person name="Gibbs R.A."/>
            <person name="Cree A."/>
            <person name="Dihn H.H."/>
            <person name="Fowler G."/>
            <person name="Jhangiani S."/>
            <person name="Joshi V."/>
            <person name="Lee S."/>
            <person name="Lewis L.R."/>
            <person name="Nazareth L.V."/>
            <person name="Okwuonu G."/>
            <person name="Santibanez J."/>
            <person name="Warren W.C."/>
            <person name="Mardis E.R."/>
            <person name="Weinstock G.M."/>
            <person name="Wilson R.K."/>
            <person name="Delehaunty K."/>
            <person name="Dooling D."/>
            <person name="Fronik C."/>
            <person name="Fulton L."/>
            <person name="Fulton B."/>
            <person name="Graves T."/>
            <person name="Minx P."/>
            <person name="Sodergren E."/>
            <person name="Birney E."/>
            <person name="Margulies E.H."/>
            <person name="Herrero J."/>
            <person name="Green E.D."/>
            <person name="Haussler D."/>
            <person name="Siepel A."/>
            <person name="Goldman N."/>
            <person name="Pollard K.S."/>
            <person name="Pedersen J.S."/>
            <person name="Lander E.S."/>
            <person name="Kellis M."/>
        </authorList>
    </citation>
    <scope>NUCLEOTIDE SEQUENCE [LARGE SCALE GENOMIC DNA]</scope>
    <source>
        <strain evidence="3">2N</strain>
    </source>
</reference>